<dbReference type="InterPro" id="IPR000073">
    <property type="entry name" value="AB_hydrolase_1"/>
</dbReference>
<accession>A0A1H3G944</accession>
<dbReference type="AlphaFoldDB" id="A0A1H3G944"/>
<gene>
    <name evidence="2" type="ORF">SAMN05216287_4278</name>
</gene>
<organism evidence="2 3">
    <name type="scientific">Pseudomonas kuykendallii</name>
    <dbReference type="NCBI Taxonomy" id="1007099"/>
    <lineage>
        <taxon>Bacteria</taxon>
        <taxon>Pseudomonadati</taxon>
        <taxon>Pseudomonadota</taxon>
        <taxon>Gammaproteobacteria</taxon>
        <taxon>Pseudomonadales</taxon>
        <taxon>Pseudomonadaceae</taxon>
        <taxon>Pseudomonas</taxon>
    </lineage>
</organism>
<proteinExistence type="predicted"/>
<dbReference type="Proteomes" id="UP000243778">
    <property type="component" value="Unassembled WGS sequence"/>
</dbReference>
<dbReference type="Pfam" id="PF12697">
    <property type="entry name" value="Abhydrolase_6"/>
    <property type="match status" value="1"/>
</dbReference>
<evidence type="ECO:0000259" key="1">
    <source>
        <dbReference type="Pfam" id="PF12697"/>
    </source>
</evidence>
<reference evidence="3" key="1">
    <citation type="submission" date="2016-10" db="EMBL/GenBank/DDBJ databases">
        <authorList>
            <person name="Varghese N."/>
            <person name="Submissions S."/>
        </authorList>
    </citation>
    <scope>NUCLEOTIDE SEQUENCE [LARGE SCALE GENOMIC DNA]</scope>
    <source>
        <strain evidence="3">NRRL B-59562</strain>
    </source>
</reference>
<sequence length="258" mass="28139">MSGIVMFIHGAWLTPRVWERFAQRFAACGYTCLAPSWPSLEDIPAQRLREAPPAALGNLGVGRILAHYQALIEALPHPPLLVGHCYGGLFVQVLLDRGLGSAGIAIAPAPPRGVLPGLAALVRLLPMLTRAGRIVPLSEAQFARHAAQTLDAAERHREYQRQVAPAPGRLLLEAALGIGTRIDFGNDRRAPLLLIAGENDRTIHASTVAAVFRRHRRSVAVSTYRCFPGRSHWLIAEAGWQEVADYALEWAQSQADCF</sequence>
<evidence type="ECO:0000313" key="3">
    <source>
        <dbReference type="Proteomes" id="UP000243778"/>
    </source>
</evidence>
<dbReference type="InterPro" id="IPR029058">
    <property type="entry name" value="AB_hydrolase_fold"/>
</dbReference>
<dbReference type="OrthoDB" id="9806902at2"/>
<evidence type="ECO:0000313" key="2">
    <source>
        <dbReference type="EMBL" id="SDX99567.1"/>
    </source>
</evidence>
<keyword evidence="3" id="KW-1185">Reference proteome</keyword>
<dbReference type="RefSeq" id="WP_090231679.1">
    <property type="nucleotide sequence ID" value="NZ_FNNU01000009.1"/>
</dbReference>
<dbReference type="GO" id="GO:0016787">
    <property type="term" value="F:hydrolase activity"/>
    <property type="evidence" value="ECO:0007669"/>
    <property type="project" value="UniProtKB-KW"/>
</dbReference>
<keyword evidence="2" id="KW-0378">Hydrolase</keyword>
<feature type="domain" description="AB hydrolase-1" evidence="1">
    <location>
        <begin position="5"/>
        <end position="245"/>
    </location>
</feature>
<protein>
    <submittedName>
        <fullName evidence="2">Lysophospholipase, alpha-beta hydrolase superfamily</fullName>
    </submittedName>
</protein>
<dbReference type="STRING" id="1007099.SAMN05216287_4278"/>
<name>A0A1H3G944_9PSED</name>
<dbReference type="EMBL" id="FNNU01000009">
    <property type="protein sequence ID" value="SDX99567.1"/>
    <property type="molecule type" value="Genomic_DNA"/>
</dbReference>
<dbReference type="SUPFAM" id="SSF53474">
    <property type="entry name" value="alpha/beta-Hydrolases"/>
    <property type="match status" value="1"/>
</dbReference>
<dbReference type="Gene3D" id="3.40.50.1820">
    <property type="entry name" value="alpha/beta hydrolase"/>
    <property type="match status" value="1"/>
</dbReference>